<dbReference type="STRING" id="1121338.CLTEP_18130"/>
<feature type="transmembrane region" description="Helical" evidence="1">
    <location>
        <begin position="7"/>
        <end position="29"/>
    </location>
</feature>
<reference evidence="2 3" key="1">
    <citation type="submission" date="2016-02" db="EMBL/GenBank/DDBJ databases">
        <title>Genome sequence of Clostridium tepidiprofundi DSM 19306.</title>
        <authorList>
            <person name="Poehlein A."/>
            <person name="Daniel R."/>
        </authorList>
    </citation>
    <scope>NUCLEOTIDE SEQUENCE [LARGE SCALE GENOMIC DNA]</scope>
    <source>
        <strain evidence="2 3">DSM 19306</strain>
    </source>
</reference>
<keyword evidence="3" id="KW-1185">Reference proteome</keyword>
<keyword evidence="1" id="KW-0812">Transmembrane</keyword>
<dbReference type="AlphaFoldDB" id="A0A151B2U7"/>
<protein>
    <submittedName>
        <fullName evidence="2">Uncharacterized protein</fullName>
    </submittedName>
</protein>
<proteinExistence type="predicted"/>
<name>A0A151B2U7_9CLOT</name>
<keyword evidence="1" id="KW-1133">Transmembrane helix</keyword>
<evidence type="ECO:0000256" key="1">
    <source>
        <dbReference type="SAM" id="Phobius"/>
    </source>
</evidence>
<sequence length="68" mass="7965">MKKKQYLWLKTLIIAVFNYGLFTVVVPLIDNGGNVLMIPHTKNYKIKLIIFIPYAILTGYMYQKSVKR</sequence>
<keyword evidence="1" id="KW-0472">Membrane</keyword>
<dbReference type="EMBL" id="LTBA01000021">
    <property type="protein sequence ID" value="KYH34238.1"/>
    <property type="molecule type" value="Genomic_DNA"/>
</dbReference>
<organism evidence="2 3">
    <name type="scientific">Clostridium tepidiprofundi DSM 19306</name>
    <dbReference type="NCBI Taxonomy" id="1121338"/>
    <lineage>
        <taxon>Bacteria</taxon>
        <taxon>Bacillati</taxon>
        <taxon>Bacillota</taxon>
        <taxon>Clostridia</taxon>
        <taxon>Eubacteriales</taxon>
        <taxon>Clostridiaceae</taxon>
        <taxon>Clostridium</taxon>
    </lineage>
</organism>
<accession>A0A151B2U7</accession>
<gene>
    <name evidence="2" type="ORF">CLTEP_18130</name>
</gene>
<comment type="caution">
    <text evidence="2">The sequence shown here is derived from an EMBL/GenBank/DDBJ whole genome shotgun (WGS) entry which is preliminary data.</text>
</comment>
<evidence type="ECO:0000313" key="2">
    <source>
        <dbReference type="EMBL" id="KYH34238.1"/>
    </source>
</evidence>
<evidence type="ECO:0000313" key="3">
    <source>
        <dbReference type="Proteomes" id="UP000075531"/>
    </source>
</evidence>
<feature type="transmembrane region" description="Helical" evidence="1">
    <location>
        <begin position="44"/>
        <end position="62"/>
    </location>
</feature>
<dbReference type="RefSeq" id="WP_066825656.1">
    <property type="nucleotide sequence ID" value="NZ_LTBA01000021.1"/>
</dbReference>
<dbReference type="Proteomes" id="UP000075531">
    <property type="component" value="Unassembled WGS sequence"/>
</dbReference>
<dbReference type="PATRIC" id="fig|1121338.3.peg.1855"/>